<dbReference type="Proteomes" id="UP000789702">
    <property type="component" value="Unassembled WGS sequence"/>
</dbReference>
<sequence>LAFTFDNTHTYDIKLKNMNFKKDKQISQLWEVEFIKDNYRLRSLVSNQEQKMFCIGKNLKIWEFANYF</sequence>
<protein>
    <submittedName>
        <fullName evidence="1">2359_t:CDS:1</fullName>
    </submittedName>
</protein>
<evidence type="ECO:0000313" key="1">
    <source>
        <dbReference type="EMBL" id="CAG8649829.1"/>
    </source>
</evidence>
<proteinExistence type="predicted"/>
<keyword evidence="2" id="KW-1185">Reference proteome</keyword>
<dbReference type="EMBL" id="CAJVPU010015948">
    <property type="protein sequence ID" value="CAG8649829.1"/>
    <property type="molecule type" value="Genomic_DNA"/>
</dbReference>
<comment type="caution">
    <text evidence="1">The sequence shown here is derived from an EMBL/GenBank/DDBJ whole genome shotgun (WGS) entry which is preliminary data.</text>
</comment>
<feature type="non-terminal residue" evidence="1">
    <location>
        <position position="1"/>
    </location>
</feature>
<accession>A0ACA9NGM6</accession>
<evidence type="ECO:0000313" key="2">
    <source>
        <dbReference type="Proteomes" id="UP000789702"/>
    </source>
</evidence>
<organism evidence="1 2">
    <name type="scientific">Dentiscutata heterogama</name>
    <dbReference type="NCBI Taxonomy" id="1316150"/>
    <lineage>
        <taxon>Eukaryota</taxon>
        <taxon>Fungi</taxon>
        <taxon>Fungi incertae sedis</taxon>
        <taxon>Mucoromycota</taxon>
        <taxon>Glomeromycotina</taxon>
        <taxon>Glomeromycetes</taxon>
        <taxon>Diversisporales</taxon>
        <taxon>Gigasporaceae</taxon>
        <taxon>Dentiscutata</taxon>
    </lineage>
</organism>
<gene>
    <name evidence="1" type="ORF">DHETER_LOCUS9239</name>
</gene>
<reference evidence="1" key="1">
    <citation type="submission" date="2021-06" db="EMBL/GenBank/DDBJ databases">
        <authorList>
            <person name="Kallberg Y."/>
            <person name="Tangrot J."/>
            <person name="Rosling A."/>
        </authorList>
    </citation>
    <scope>NUCLEOTIDE SEQUENCE</scope>
    <source>
        <strain evidence="1">IL203A</strain>
    </source>
</reference>
<name>A0ACA9NGM6_9GLOM</name>